<name>A0ABN9RCB7_9DINO</name>
<organism evidence="2 3">
    <name type="scientific">Prorocentrum cordatum</name>
    <dbReference type="NCBI Taxonomy" id="2364126"/>
    <lineage>
        <taxon>Eukaryota</taxon>
        <taxon>Sar</taxon>
        <taxon>Alveolata</taxon>
        <taxon>Dinophyceae</taxon>
        <taxon>Prorocentrales</taxon>
        <taxon>Prorocentraceae</taxon>
        <taxon>Prorocentrum</taxon>
    </lineage>
</organism>
<dbReference type="Proteomes" id="UP001189429">
    <property type="component" value="Unassembled WGS sequence"/>
</dbReference>
<evidence type="ECO:0000313" key="3">
    <source>
        <dbReference type="Proteomes" id="UP001189429"/>
    </source>
</evidence>
<sequence length="327" mass="34720">VADPEEDKLVQLIGLLRLFKDDEVVQKYHMQLDKLRKARRAGPLSVDMVTDEEQLGLAKQCVARATTRLDDTTNTYTNAIQTLARQVVPQQQAAEPTAPKIFTPSPLDVPDVRFDDGLFGFETLEELEVCGFKEPDKEEATSRKQALQQEYKELATTAFGQFATEARELHRQRKAVEERLQKKRKTVPGEAAPSGQPGPAAVPAAAAGSFAPASAAATARAASQPLGGAIDVLADARTSRRLLRVLGAAWGSLASSSFDVHSGDGPLILTAIPLSAVKEDPLYPAVRGADDGQCDGAEVGNAFGELAPRAAGGRRGASSTSCMAVGS</sequence>
<dbReference type="EMBL" id="CAUYUJ010005859">
    <property type="protein sequence ID" value="CAK0815227.1"/>
    <property type="molecule type" value="Genomic_DNA"/>
</dbReference>
<keyword evidence="3" id="KW-1185">Reference proteome</keyword>
<feature type="compositionally biased region" description="Low complexity" evidence="1">
    <location>
        <begin position="188"/>
        <end position="204"/>
    </location>
</feature>
<feature type="region of interest" description="Disordered" evidence="1">
    <location>
        <begin position="179"/>
        <end position="204"/>
    </location>
</feature>
<proteinExistence type="predicted"/>
<evidence type="ECO:0008006" key="4">
    <source>
        <dbReference type="Google" id="ProtNLM"/>
    </source>
</evidence>
<accession>A0ABN9RCB7</accession>
<evidence type="ECO:0000313" key="2">
    <source>
        <dbReference type="EMBL" id="CAK0815227.1"/>
    </source>
</evidence>
<gene>
    <name evidence="2" type="ORF">PCOR1329_LOCUS18585</name>
</gene>
<comment type="caution">
    <text evidence="2">The sequence shown here is derived from an EMBL/GenBank/DDBJ whole genome shotgun (WGS) entry which is preliminary data.</text>
</comment>
<feature type="non-terminal residue" evidence="2">
    <location>
        <position position="1"/>
    </location>
</feature>
<reference evidence="2" key="1">
    <citation type="submission" date="2023-10" db="EMBL/GenBank/DDBJ databases">
        <authorList>
            <person name="Chen Y."/>
            <person name="Shah S."/>
            <person name="Dougan E. K."/>
            <person name="Thang M."/>
            <person name="Chan C."/>
        </authorList>
    </citation>
    <scope>NUCLEOTIDE SEQUENCE [LARGE SCALE GENOMIC DNA]</scope>
</reference>
<evidence type="ECO:0000256" key="1">
    <source>
        <dbReference type="SAM" id="MobiDB-lite"/>
    </source>
</evidence>
<protein>
    <recommendedName>
        <fullName evidence="4">Cilia- and flagella-associated protein 206</fullName>
    </recommendedName>
</protein>